<dbReference type="PROSITE" id="PS00383">
    <property type="entry name" value="TYR_PHOSPHATASE_1"/>
    <property type="match status" value="1"/>
</dbReference>
<name>A0A7D9H1I6_DEKBR</name>
<keyword evidence="4" id="KW-0904">Protein phosphatase</keyword>
<dbReference type="PROSITE" id="PS50056">
    <property type="entry name" value="TYR_PHOSPHATASE_2"/>
    <property type="match status" value="1"/>
</dbReference>
<sequence>MTNFKQESFVSGLIPSGGTSKDTDTHSTFDDILSLNGEPTPPPRWMDDILKPQTMLLGRSSGKRLTTSKTSGRQLNAKNLRLDLSKIPTQESGVPIPRARFGMNSSPSQLSSPATPHRTLTLRSPQVFGSRNGEKKTKKKDSILSLKISTTRPSKSIATQKLNSIGKQFDAKPLRDSLGLNCDPSTESEFFPPRKLLSCSSASSSSSVSSGNSSSSESVAPTVSSSTSPLVPSDGARDDIYDESDFVNSYNAYPEGPVCVLEPNLYLYSEPTVDQINKFDVVINVAQEMKNYSATKSSVSPSEPNSVLKDVDYYFIPWNHNSRLHSDFIKLTKVIDDSLIANKKVLIHCQCGVSRSASLILAYFMRAFHLDYSEAYERLKKHAPSISPNLSLIYELMEWGRYLENQDNFNAQN</sequence>
<evidence type="ECO:0000256" key="4">
    <source>
        <dbReference type="ARBA" id="ARBA00022912"/>
    </source>
</evidence>
<reference evidence="6 7" key="1">
    <citation type="submission" date="2019-07" db="EMBL/GenBank/DDBJ databases">
        <authorList>
            <person name="Friedrich A."/>
            <person name="Schacherer J."/>
        </authorList>
    </citation>
    <scope>NUCLEOTIDE SEQUENCE [LARGE SCALE GENOMIC DNA]</scope>
</reference>
<dbReference type="GO" id="GO:0017017">
    <property type="term" value="F:MAP kinase tyrosine/serine/threonine phosphatase activity"/>
    <property type="evidence" value="ECO:0007669"/>
    <property type="project" value="TreeGrafter"/>
</dbReference>
<dbReference type="PROSITE" id="PS50054">
    <property type="entry name" value="TYR_PHOSPHATASE_DUAL"/>
    <property type="match status" value="1"/>
</dbReference>
<dbReference type="InterPro" id="IPR029021">
    <property type="entry name" value="Prot-tyrosine_phosphatase-like"/>
</dbReference>
<dbReference type="SUPFAM" id="SSF52799">
    <property type="entry name" value="(Phosphotyrosine protein) phosphatases II"/>
    <property type="match status" value="1"/>
</dbReference>
<organism evidence="6 7">
    <name type="scientific">Dekkera bruxellensis</name>
    <name type="common">Brettanomyces custersii</name>
    <dbReference type="NCBI Taxonomy" id="5007"/>
    <lineage>
        <taxon>Eukaryota</taxon>
        <taxon>Fungi</taxon>
        <taxon>Dikarya</taxon>
        <taxon>Ascomycota</taxon>
        <taxon>Saccharomycotina</taxon>
        <taxon>Pichiomycetes</taxon>
        <taxon>Pichiales</taxon>
        <taxon>Pichiaceae</taxon>
        <taxon>Brettanomyces</taxon>
    </lineage>
</organism>
<dbReference type="AlphaFoldDB" id="A0A7D9H1I6"/>
<feature type="compositionally biased region" description="Polar residues" evidence="5">
    <location>
        <begin position="103"/>
        <end position="114"/>
    </location>
</feature>
<evidence type="ECO:0000256" key="2">
    <source>
        <dbReference type="ARBA" id="ARBA00013064"/>
    </source>
</evidence>
<dbReference type="InterPro" id="IPR000387">
    <property type="entry name" value="Tyr_Pase_dom"/>
</dbReference>
<dbReference type="Gene3D" id="3.90.190.10">
    <property type="entry name" value="Protein tyrosine phosphatase superfamily"/>
    <property type="match status" value="1"/>
</dbReference>
<dbReference type="GO" id="GO:0008330">
    <property type="term" value="F:protein tyrosine/threonine phosphatase activity"/>
    <property type="evidence" value="ECO:0007669"/>
    <property type="project" value="TreeGrafter"/>
</dbReference>
<dbReference type="InterPro" id="IPR020422">
    <property type="entry name" value="TYR_PHOSPHATASE_DUAL_dom"/>
</dbReference>
<dbReference type="InterPro" id="IPR000340">
    <property type="entry name" value="Dual-sp_phosphatase_cat-dom"/>
</dbReference>
<protein>
    <recommendedName>
        <fullName evidence="2">protein-tyrosine-phosphatase</fullName>
        <ecNumber evidence="2">3.1.3.48</ecNumber>
    </recommendedName>
</protein>
<dbReference type="CDD" id="cd14521">
    <property type="entry name" value="DSP_fungal_SDP1-like"/>
    <property type="match status" value="1"/>
</dbReference>
<dbReference type="GO" id="GO:0005829">
    <property type="term" value="C:cytosol"/>
    <property type="evidence" value="ECO:0007669"/>
    <property type="project" value="TreeGrafter"/>
</dbReference>
<dbReference type="Proteomes" id="UP000478008">
    <property type="component" value="Unassembled WGS sequence"/>
</dbReference>
<feature type="region of interest" description="Disordered" evidence="5">
    <location>
        <begin position="202"/>
        <end position="235"/>
    </location>
</feature>
<gene>
    <name evidence="6" type="ORF">DEBR0S3_05820G</name>
</gene>
<evidence type="ECO:0000256" key="1">
    <source>
        <dbReference type="ARBA" id="ARBA00008601"/>
    </source>
</evidence>
<comment type="similarity">
    <text evidence="1">Belongs to the protein-tyrosine phosphatase family. Non-receptor class dual specificity subfamily.</text>
</comment>
<accession>A0A7D9H1I6</accession>
<dbReference type="GO" id="GO:0005634">
    <property type="term" value="C:nucleus"/>
    <property type="evidence" value="ECO:0007669"/>
    <property type="project" value="TreeGrafter"/>
</dbReference>
<feature type="compositionally biased region" description="Low complexity" evidence="5">
    <location>
        <begin position="202"/>
        <end position="233"/>
    </location>
</feature>
<evidence type="ECO:0000313" key="7">
    <source>
        <dbReference type="Proteomes" id="UP000478008"/>
    </source>
</evidence>
<dbReference type="SMART" id="SM00195">
    <property type="entry name" value="DSPc"/>
    <property type="match status" value="1"/>
</dbReference>
<dbReference type="GO" id="GO:0043409">
    <property type="term" value="P:negative regulation of MAPK cascade"/>
    <property type="evidence" value="ECO:0007669"/>
    <property type="project" value="TreeGrafter"/>
</dbReference>
<keyword evidence="7" id="KW-1185">Reference proteome</keyword>
<evidence type="ECO:0000313" key="6">
    <source>
        <dbReference type="EMBL" id="VUG18248.1"/>
    </source>
</evidence>
<feature type="region of interest" description="Disordered" evidence="5">
    <location>
        <begin position="1"/>
        <end position="44"/>
    </location>
</feature>
<dbReference type="GO" id="GO:0033550">
    <property type="term" value="F:MAP kinase tyrosine phosphatase activity"/>
    <property type="evidence" value="ECO:0007669"/>
    <property type="project" value="TreeGrafter"/>
</dbReference>
<dbReference type="InterPro" id="IPR016130">
    <property type="entry name" value="Tyr_Pase_AS"/>
</dbReference>
<proteinExistence type="inferred from homology"/>
<dbReference type="Pfam" id="PF00782">
    <property type="entry name" value="DSPc"/>
    <property type="match status" value="1"/>
</dbReference>
<dbReference type="EMBL" id="CABFWN010000003">
    <property type="protein sequence ID" value="VUG18248.1"/>
    <property type="molecule type" value="Genomic_DNA"/>
</dbReference>
<dbReference type="PANTHER" id="PTHR10159">
    <property type="entry name" value="DUAL SPECIFICITY PROTEIN PHOSPHATASE"/>
    <property type="match status" value="1"/>
</dbReference>
<feature type="region of interest" description="Disordered" evidence="5">
    <location>
        <begin position="82"/>
        <end position="147"/>
    </location>
</feature>
<evidence type="ECO:0000256" key="5">
    <source>
        <dbReference type="SAM" id="MobiDB-lite"/>
    </source>
</evidence>
<evidence type="ECO:0000256" key="3">
    <source>
        <dbReference type="ARBA" id="ARBA00022801"/>
    </source>
</evidence>
<dbReference type="PANTHER" id="PTHR10159:SF519">
    <property type="entry name" value="DUAL SPECIFICITY PROTEIN PHOSPHATASE MPK3"/>
    <property type="match status" value="1"/>
</dbReference>
<keyword evidence="3" id="KW-0378">Hydrolase</keyword>
<dbReference type="EC" id="3.1.3.48" evidence="2"/>